<keyword evidence="5" id="KW-0969">Cilium</keyword>
<evidence type="ECO:0000259" key="4">
    <source>
        <dbReference type="SMART" id="SM00858"/>
    </source>
</evidence>
<dbReference type="NCBIfam" id="TIGR03170">
    <property type="entry name" value="flgA_cterm"/>
    <property type="match status" value="1"/>
</dbReference>
<sequence>MFNYHVHIKTKLHQLALATGIISSGFMVTASTTYASTSDPSISVALAESIEIETSFVTLAQLFGEELTYTLEDPDKIIMKSPKPGQVKKVSSYELERIAKTNNVNWSKPDYTFRMTISRIGLELSQDDVQPLIDSAIHNEIGEENIRIQLFGFGQNIMIPTTRSLDEVQINNLKLNQRRDNFSLTLLIPEGENAFKQKRVNGRVDVMTKIPVLSAALLKGEVIRQEDITWKEVKNNSIRDRYIISDRELIGMSPVRTLRPNQPIQTSSIQRPQIIKKGDLISVTLKTGPLTISMTAKAMEDGARGETIIIQNTRSKKTFEAIVHGVNSVRVQPNRPLKLASR</sequence>
<evidence type="ECO:0000256" key="1">
    <source>
        <dbReference type="ARBA" id="ARBA00004418"/>
    </source>
</evidence>
<feature type="domain" description="SAF" evidence="4">
    <location>
        <begin position="208"/>
        <end position="270"/>
    </location>
</feature>
<proteinExistence type="predicted"/>
<evidence type="ECO:0000313" key="6">
    <source>
        <dbReference type="Proteomes" id="UP001268683"/>
    </source>
</evidence>
<dbReference type="Pfam" id="PF13144">
    <property type="entry name" value="ChapFlgA"/>
    <property type="match status" value="1"/>
</dbReference>
<keyword evidence="6" id="KW-1185">Reference proteome</keyword>
<dbReference type="GO" id="GO:0042597">
    <property type="term" value="C:periplasmic space"/>
    <property type="evidence" value="ECO:0007669"/>
    <property type="project" value="UniProtKB-SubCell"/>
</dbReference>
<dbReference type="InterPro" id="IPR013974">
    <property type="entry name" value="SAF"/>
</dbReference>
<gene>
    <name evidence="5" type="primary">flgA</name>
    <name evidence="5" type="ORF">QGN29_08905</name>
</gene>
<keyword evidence="3" id="KW-0574">Periplasm</keyword>
<evidence type="ECO:0000256" key="2">
    <source>
        <dbReference type="ARBA" id="ARBA00022729"/>
    </source>
</evidence>
<dbReference type="KEGG" id="tmk:QGN29_08905"/>
<dbReference type="AlphaFoldDB" id="A0AA52EFN8"/>
<dbReference type="Gene3D" id="3.90.1210.10">
    <property type="entry name" value="Antifreeze-like/N-acetylneuraminic acid synthase C-terminal domain"/>
    <property type="match status" value="1"/>
</dbReference>
<accession>A0AA52EFN8</accession>
<dbReference type="PANTHER" id="PTHR36307">
    <property type="entry name" value="FLAGELLA BASAL BODY P-RING FORMATION PROTEIN FLGA"/>
    <property type="match status" value="1"/>
</dbReference>
<keyword evidence="5" id="KW-0282">Flagellum</keyword>
<reference evidence="5" key="1">
    <citation type="submission" date="2023-04" db="EMBL/GenBank/DDBJ databases">
        <title>Complete genome sequence of Temperatibacter marinus.</title>
        <authorList>
            <person name="Rong J.-C."/>
            <person name="Yi M.-L."/>
            <person name="Zhao Q."/>
        </authorList>
    </citation>
    <scope>NUCLEOTIDE SEQUENCE</scope>
    <source>
        <strain evidence="5">NBRC 110045</strain>
    </source>
</reference>
<evidence type="ECO:0000313" key="5">
    <source>
        <dbReference type="EMBL" id="WND01677.1"/>
    </source>
</evidence>
<dbReference type="InterPro" id="IPR017585">
    <property type="entry name" value="SAF_FlgA"/>
</dbReference>
<dbReference type="GO" id="GO:0044780">
    <property type="term" value="P:bacterial-type flagellum assembly"/>
    <property type="evidence" value="ECO:0007669"/>
    <property type="project" value="InterPro"/>
</dbReference>
<dbReference type="Proteomes" id="UP001268683">
    <property type="component" value="Chromosome"/>
</dbReference>
<name>A0AA52EFN8_9PROT</name>
<keyword evidence="5" id="KW-0966">Cell projection</keyword>
<dbReference type="PANTHER" id="PTHR36307:SF1">
    <property type="entry name" value="FLAGELLA BASAL BODY P-RING FORMATION PROTEIN FLGA"/>
    <property type="match status" value="1"/>
</dbReference>
<dbReference type="Gene3D" id="2.30.30.760">
    <property type="match status" value="1"/>
</dbReference>
<evidence type="ECO:0000256" key="3">
    <source>
        <dbReference type="ARBA" id="ARBA00022764"/>
    </source>
</evidence>
<dbReference type="RefSeq" id="WP_310797506.1">
    <property type="nucleotide sequence ID" value="NZ_CP123872.1"/>
</dbReference>
<dbReference type="SMART" id="SM00858">
    <property type="entry name" value="SAF"/>
    <property type="match status" value="1"/>
</dbReference>
<dbReference type="EMBL" id="CP123872">
    <property type="protein sequence ID" value="WND01677.1"/>
    <property type="molecule type" value="Genomic_DNA"/>
</dbReference>
<keyword evidence="2" id="KW-0732">Signal</keyword>
<organism evidence="5 6">
    <name type="scientific">Temperatibacter marinus</name>
    <dbReference type="NCBI Taxonomy" id="1456591"/>
    <lineage>
        <taxon>Bacteria</taxon>
        <taxon>Pseudomonadati</taxon>
        <taxon>Pseudomonadota</taxon>
        <taxon>Alphaproteobacteria</taxon>
        <taxon>Kordiimonadales</taxon>
        <taxon>Temperatibacteraceae</taxon>
        <taxon>Temperatibacter</taxon>
    </lineage>
</organism>
<protein>
    <submittedName>
        <fullName evidence="5">Flagellar basal body P-ring formation chaperone FlgA</fullName>
    </submittedName>
</protein>
<dbReference type="CDD" id="cd11614">
    <property type="entry name" value="SAF_CpaB_FlgA_like"/>
    <property type="match status" value="1"/>
</dbReference>
<dbReference type="InterPro" id="IPR039246">
    <property type="entry name" value="Flagellar_FlgA"/>
</dbReference>
<comment type="subcellular location">
    <subcellularLocation>
        <location evidence="1">Periplasm</location>
    </subcellularLocation>
</comment>